<comment type="caution">
    <text evidence="2">The sequence shown here is derived from an EMBL/GenBank/DDBJ whole genome shotgun (WGS) entry which is preliminary data.</text>
</comment>
<keyword evidence="3" id="KW-1185">Reference proteome</keyword>
<accession>A0A0N1IL24</accession>
<sequence>MPPKLTSKNIFDVVFEQLPADAFIDTGPASLREELMLEAAGISGNAGGSGERSNGRGGSSQFRRHLLPSSSTAAAGARSLRPSDASDGSTVVTMATTTTAASATGAEDDVLGEGDAVHADDDASAPPAYAPSASHTAAPAGFAVEGQSLFRRVDDGDGADVLVKGAKASDRRGASAHGAEGQGGSGVAEGTDADTHFSMQMDEDDDAVKEATRYAKLLAAMQAEAENSESGTSHVGDADRRERLQDGKNTAATASALEPGALAGPEGAAGAAVLPGMAGPQGVPAVGAATSTPDAKQSSSATHALMIKAESSSAQPPMPFNSATAVSRSLPLTAAEQLALMPPGLDRVYTGVCVMYRHPKGFGFISPDLGGPDVYFINDGVALLFTRLALRAFYLKLKLPLPSSVAAAYRGASASTPEEPGGGSGTAEGANAPALTSSKSAPTAEANEEDAKESHPTDASASEATTTASTAAKTNAPAVEASTTEGVLGDSSAVASSRRTAEDVSDRVAIPPTTAEELAQAEAAAALLTPATAQLLQHQVDQGFGGGVRVGEKMSFVVTRNHAGRGGSGRLLRAEFIRGVPRAHFAMPVEQSWFAPMFPGVVGRKAGHHGADTTAGGATADATNASLGGGGGRAPDDAGASSAQTSNGGSSADKAESASATPAPAAALVRYTGCVRTYDPEDQRGYLRCDEVDSSGGSPPDVVFHAHAVLWDVARCPPLKRQIRESMRVAYSVCGTERNGKYIATLITTPEGVPFSETNMTFAENVRPYYMSDNNRRRGRGDGNGGGLGSGRAMHSAEGGMGGGGDAVGGDRKRAKAADEDLLLFEDDDYPFM</sequence>
<feature type="region of interest" description="Disordered" evidence="1">
    <location>
        <begin position="772"/>
        <end position="813"/>
    </location>
</feature>
<dbReference type="EMBL" id="LJSK01000082">
    <property type="protein sequence ID" value="KPI87568.1"/>
    <property type="molecule type" value="Genomic_DNA"/>
</dbReference>
<feature type="compositionally biased region" description="Gly residues" evidence="1">
    <location>
        <begin position="799"/>
        <end position="808"/>
    </location>
</feature>
<dbReference type="VEuPathDB" id="TriTrypDB:Lsey_0082_0210"/>
<reference evidence="2 3" key="1">
    <citation type="journal article" date="2015" name="PLoS Pathog.">
        <title>Leptomonas seymouri: Adaptations to the Dixenous Life Cycle Analyzed by Genome Sequencing, Transcriptome Profiling and Co-infection with Leishmania donovani.</title>
        <authorList>
            <person name="Kraeva N."/>
            <person name="Butenko A."/>
            <person name="Hlavacova J."/>
            <person name="Kostygov A."/>
            <person name="Myskova J."/>
            <person name="Grybchuk D."/>
            <person name="Lestinova T."/>
            <person name="Votypka J."/>
            <person name="Volf P."/>
            <person name="Opperdoes F."/>
            <person name="Flegontov P."/>
            <person name="Lukes J."/>
            <person name="Yurchenko V."/>
        </authorList>
    </citation>
    <scope>NUCLEOTIDE SEQUENCE [LARGE SCALE GENOMIC DNA]</scope>
    <source>
        <strain evidence="2 3">ATCC 30220</strain>
    </source>
</reference>
<feature type="region of interest" description="Disordered" evidence="1">
    <location>
        <begin position="167"/>
        <end position="192"/>
    </location>
</feature>
<protein>
    <recommendedName>
        <fullName evidence="4">CSD domain-containing protein</fullName>
    </recommendedName>
</protein>
<evidence type="ECO:0000313" key="2">
    <source>
        <dbReference type="EMBL" id="KPI87568.1"/>
    </source>
</evidence>
<organism evidence="2 3">
    <name type="scientific">Leptomonas seymouri</name>
    <dbReference type="NCBI Taxonomy" id="5684"/>
    <lineage>
        <taxon>Eukaryota</taxon>
        <taxon>Discoba</taxon>
        <taxon>Euglenozoa</taxon>
        <taxon>Kinetoplastea</taxon>
        <taxon>Metakinetoplastina</taxon>
        <taxon>Trypanosomatida</taxon>
        <taxon>Trypanosomatidae</taxon>
        <taxon>Leishmaniinae</taxon>
        <taxon>Leptomonas</taxon>
    </lineage>
</organism>
<feature type="compositionally biased region" description="Low complexity" evidence="1">
    <location>
        <begin position="612"/>
        <end position="626"/>
    </location>
</feature>
<evidence type="ECO:0000313" key="3">
    <source>
        <dbReference type="Proteomes" id="UP000038009"/>
    </source>
</evidence>
<feature type="region of interest" description="Disordered" evidence="1">
    <location>
        <begin position="42"/>
        <end position="90"/>
    </location>
</feature>
<proteinExistence type="predicted"/>
<gene>
    <name evidence="2" type="ORF">ABL78_3365</name>
</gene>
<feature type="compositionally biased region" description="Gly residues" evidence="1">
    <location>
        <begin position="44"/>
        <end position="58"/>
    </location>
</feature>
<evidence type="ECO:0000256" key="1">
    <source>
        <dbReference type="SAM" id="MobiDB-lite"/>
    </source>
</evidence>
<feature type="compositionally biased region" description="Low complexity" evidence="1">
    <location>
        <begin position="457"/>
        <end position="478"/>
    </location>
</feature>
<dbReference type="OrthoDB" id="422005at2759"/>
<name>A0A0N1IL24_LEPSE</name>
<evidence type="ECO:0008006" key="4">
    <source>
        <dbReference type="Google" id="ProtNLM"/>
    </source>
</evidence>
<dbReference type="Proteomes" id="UP000038009">
    <property type="component" value="Unassembled WGS sequence"/>
</dbReference>
<dbReference type="AlphaFoldDB" id="A0A0N1IL24"/>
<feature type="region of interest" description="Disordered" evidence="1">
    <location>
        <begin position="413"/>
        <end position="507"/>
    </location>
</feature>
<dbReference type="OMA" id="FIDTGPA"/>
<feature type="region of interest" description="Disordered" evidence="1">
    <location>
        <begin position="605"/>
        <end position="662"/>
    </location>
</feature>